<dbReference type="SMART" id="SM00612">
    <property type="entry name" value="Kelch"/>
    <property type="match status" value="4"/>
</dbReference>
<feature type="compositionally biased region" description="Polar residues" evidence="4">
    <location>
        <begin position="1026"/>
        <end position="1038"/>
    </location>
</feature>
<feature type="compositionally biased region" description="Basic and acidic residues" evidence="4">
    <location>
        <begin position="1004"/>
        <end position="1018"/>
    </location>
</feature>
<evidence type="ECO:0000256" key="2">
    <source>
        <dbReference type="ARBA" id="ARBA00022737"/>
    </source>
</evidence>
<dbReference type="Pfam" id="PF24681">
    <property type="entry name" value="Kelch_KLHDC2_KLHL20_DRC7"/>
    <property type="match status" value="1"/>
</dbReference>
<organism evidence="5 6">
    <name type="scientific">Chara braunii</name>
    <name type="common">Braun's stonewort</name>
    <dbReference type="NCBI Taxonomy" id="69332"/>
    <lineage>
        <taxon>Eukaryota</taxon>
        <taxon>Viridiplantae</taxon>
        <taxon>Streptophyta</taxon>
        <taxon>Charophyceae</taxon>
        <taxon>Charales</taxon>
        <taxon>Characeae</taxon>
        <taxon>Chara</taxon>
    </lineage>
</organism>
<dbReference type="Gramene" id="GBG86799">
    <property type="protein sequence ID" value="GBG86799"/>
    <property type="gene ID" value="CBR_g42082"/>
</dbReference>
<proteinExistence type="predicted"/>
<feature type="compositionally biased region" description="Acidic residues" evidence="4">
    <location>
        <begin position="694"/>
        <end position="732"/>
    </location>
</feature>
<evidence type="ECO:0000256" key="1">
    <source>
        <dbReference type="ARBA" id="ARBA00022441"/>
    </source>
</evidence>
<feature type="compositionally biased region" description="Low complexity" evidence="4">
    <location>
        <begin position="1049"/>
        <end position="1065"/>
    </location>
</feature>
<dbReference type="Gene3D" id="2.120.10.80">
    <property type="entry name" value="Kelch-type beta propeller"/>
    <property type="match status" value="2"/>
</dbReference>
<keyword evidence="6" id="KW-1185">Reference proteome</keyword>
<evidence type="ECO:0000313" key="5">
    <source>
        <dbReference type="EMBL" id="GBG86799.1"/>
    </source>
</evidence>
<name>A0A388LX59_CHABU</name>
<evidence type="ECO:0008006" key="7">
    <source>
        <dbReference type="Google" id="ProtNLM"/>
    </source>
</evidence>
<dbReference type="EMBL" id="BFEA01000580">
    <property type="protein sequence ID" value="GBG86799.1"/>
    <property type="molecule type" value="Genomic_DNA"/>
</dbReference>
<reference evidence="5 6" key="1">
    <citation type="journal article" date="2018" name="Cell">
        <title>The Chara Genome: Secondary Complexity and Implications for Plant Terrestrialization.</title>
        <authorList>
            <person name="Nishiyama T."/>
            <person name="Sakayama H."/>
            <person name="Vries J.D."/>
            <person name="Buschmann H."/>
            <person name="Saint-Marcoux D."/>
            <person name="Ullrich K.K."/>
            <person name="Haas F.B."/>
            <person name="Vanderstraeten L."/>
            <person name="Becker D."/>
            <person name="Lang D."/>
            <person name="Vosolsobe S."/>
            <person name="Rombauts S."/>
            <person name="Wilhelmsson P.K.I."/>
            <person name="Janitza P."/>
            <person name="Kern R."/>
            <person name="Heyl A."/>
            <person name="Rumpler F."/>
            <person name="Villalobos L.I.A.C."/>
            <person name="Clay J.M."/>
            <person name="Skokan R."/>
            <person name="Toyoda A."/>
            <person name="Suzuki Y."/>
            <person name="Kagoshima H."/>
            <person name="Schijlen E."/>
            <person name="Tajeshwar N."/>
            <person name="Catarino B."/>
            <person name="Hetherington A.J."/>
            <person name="Saltykova A."/>
            <person name="Bonnot C."/>
            <person name="Breuninger H."/>
            <person name="Symeonidi A."/>
            <person name="Radhakrishnan G.V."/>
            <person name="Van Nieuwerburgh F."/>
            <person name="Deforce D."/>
            <person name="Chang C."/>
            <person name="Karol K.G."/>
            <person name="Hedrich R."/>
            <person name="Ulvskov P."/>
            <person name="Glockner G."/>
            <person name="Delwiche C.F."/>
            <person name="Petrasek J."/>
            <person name="Van de Peer Y."/>
            <person name="Friml J."/>
            <person name="Beilby M."/>
            <person name="Dolan L."/>
            <person name="Kohara Y."/>
            <person name="Sugano S."/>
            <person name="Fujiyama A."/>
            <person name="Delaux P.-M."/>
            <person name="Quint M."/>
            <person name="TheiBen G."/>
            <person name="Hagemann M."/>
            <person name="Harholt J."/>
            <person name="Dunand C."/>
            <person name="Zachgo S."/>
            <person name="Langdale J."/>
            <person name="Maumus F."/>
            <person name="Straeten D.V.D."/>
            <person name="Gould S.B."/>
            <person name="Rensing S.A."/>
        </authorList>
    </citation>
    <scope>NUCLEOTIDE SEQUENCE [LARGE SCALE GENOMIC DNA]</scope>
    <source>
        <strain evidence="5 6">S276</strain>
    </source>
</reference>
<dbReference type="OrthoDB" id="10251809at2759"/>
<feature type="compositionally biased region" description="Basic and acidic residues" evidence="4">
    <location>
        <begin position="670"/>
        <end position="680"/>
    </location>
</feature>
<feature type="compositionally biased region" description="Polar residues" evidence="4">
    <location>
        <begin position="1081"/>
        <end position="1107"/>
    </location>
</feature>
<dbReference type="SUPFAM" id="SSF50965">
    <property type="entry name" value="Galactose oxidase, central domain"/>
    <property type="match status" value="1"/>
</dbReference>
<feature type="compositionally biased region" description="Low complexity" evidence="4">
    <location>
        <begin position="645"/>
        <end position="669"/>
    </location>
</feature>
<accession>A0A388LX59</accession>
<dbReference type="InterPro" id="IPR011043">
    <property type="entry name" value="Gal_Oxase/kelch_b-propeller"/>
</dbReference>
<evidence type="ECO:0000256" key="3">
    <source>
        <dbReference type="SAM" id="Coils"/>
    </source>
</evidence>
<feature type="region of interest" description="Disordered" evidence="4">
    <location>
        <begin position="857"/>
        <end position="1170"/>
    </location>
</feature>
<dbReference type="PANTHER" id="PTHR46228">
    <property type="entry name" value="KELCH DOMAIN-CONTAINING PROTEIN"/>
    <property type="match status" value="1"/>
</dbReference>
<protein>
    <recommendedName>
        <fullName evidence="7">DCD domain-containing protein</fullName>
    </recommendedName>
</protein>
<comment type="caution">
    <text evidence="5">The sequence shown here is derived from an EMBL/GenBank/DDBJ whole genome shotgun (WGS) entry which is preliminary data.</text>
</comment>
<dbReference type="InterPro" id="IPR006652">
    <property type="entry name" value="Kelch_1"/>
</dbReference>
<feature type="region of interest" description="Disordered" evidence="4">
    <location>
        <begin position="347"/>
        <end position="366"/>
    </location>
</feature>
<dbReference type="Proteomes" id="UP000265515">
    <property type="component" value="Unassembled WGS sequence"/>
</dbReference>
<dbReference type="STRING" id="69332.A0A388LX59"/>
<dbReference type="Pfam" id="PF01344">
    <property type="entry name" value="Kelch_1"/>
    <property type="match status" value="1"/>
</dbReference>
<feature type="compositionally biased region" description="Polar residues" evidence="4">
    <location>
        <begin position="982"/>
        <end position="992"/>
    </location>
</feature>
<feature type="compositionally biased region" description="Low complexity" evidence="4">
    <location>
        <begin position="970"/>
        <end position="981"/>
    </location>
</feature>
<evidence type="ECO:0000256" key="4">
    <source>
        <dbReference type="SAM" id="MobiDB-lite"/>
    </source>
</evidence>
<feature type="region of interest" description="Disordered" evidence="4">
    <location>
        <begin position="1"/>
        <end position="37"/>
    </location>
</feature>
<keyword evidence="1" id="KW-0880">Kelch repeat</keyword>
<feature type="region of interest" description="Disordered" evidence="4">
    <location>
        <begin position="380"/>
        <end position="406"/>
    </location>
</feature>
<dbReference type="InterPro" id="IPR015915">
    <property type="entry name" value="Kelch-typ_b-propeller"/>
</dbReference>
<feature type="coiled-coil region" evidence="3">
    <location>
        <begin position="541"/>
        <end position="569"/>
    </location>
</feature>
<feature type="compositionally biased region" description="Acidic residues" evidence="4">
    <location>
        <begin position="863"/>
        <end position="886"/>
    </location>
</feature>
<keyword evidence="2" id="KW-0677">Repeat</keyword>
<sequence length="1323" mass="145518">MRWEKIRLKSPKGKPPGDGGVHKTSPQRLAAQGPGRKWGHTCNAVQDGKLVYVFGGYGKDERQTNDIHAFDTVSQTWKKPSVKGSAPTPRDSHTCTTVGNKLFVFGGTDGNNPLRDLHVLDTVSNVWSKPRVKGDIPSPREGHSAALIGNRLFVFGGCGKASDDAEETYFNDLYILDTETMWWSKGNTTGTAPAARDSHTCSSWGNSLVVIGGEDSNNSYLSDVYILNAESLEWKQLETTGQKLSPRAGHAAVSIGKYIIIFGGFTDDRKLFNDLHILDIETGEWTKSNVEGARPSPRFSLAGDCVDDQKGLVFFIGGCNDNLEALDDIFFLETGLQGPLEKQPVKNVSMKKELKKRKREEAAKHSISAAAVTAASAAGKDSGGVKLQNQSQGNNEEGGETEAEVDGRAQTDGTMMDCSKHVAAITLGSCAMAAVDNPLSAQRSTVILALSHAQGTAGSATPTVAPGAGAALVAFSPPVPGSMYTERKPKHIEKIFEATVSDVFHFGYCISANIDGQPMKGMLFSYKPGFAQSVQALMFRKQLAAEAAKEKEKEDKKAERKAARAAKAARLAEAAAAEAAAARAALFATPTKMDFNHCPPVQMIEFLDGGVANYCGQIELQHHQHQMMLSEVGQQEGGHQQASNQEQGGVQPQEGQEQQQVEQGSFEGQFQEKHDDRDRVQYCVEVDGDRCGDVDDTEEVEDGGEDEGEDAEEMDEGEDGDEGDEDEEEHEDYEQQMHGVEHETGPYHEPVEADEQQEYAIEMQQAQQQECQQDQQHYLQLQTPQLEHEYVSVAAQIDPSSGPCSDFPGEMHTHGHKMVQHFALQRVDIHEHQQQQGQQEDEDTQHQQQVIADYPAELHGEGPEGEGEADGDYDSAMEQQVDEEEYVAQIQTGDAGQGQQEHYEGGQISQGLGDVTVEDYRQHIEVDEGQEEYPGNREEEGDGEQQYNRETSEDENEGQNGSEMATACKQQQYGHMQQQQQECESYASSGMQSPAKDNVQQRMSEQRHFAAVDIRQHGDQQQQQQHYLTSPSEQSPKQYLQGDAAQRDQQQQQQQQHHQQQLQQHYSPAAVSQKQHHYSQEHFQGQPLQHSPQRFAHRQSQQHQGAQSYPHPHAMSPQQFHHHHHQQQQQQQQQMAHGNQGQPYHRTHQPPVSPQHHRRMQQTHQVQVQSSQAVMYGGPHHHPLGGHMMGTSPSMVVPSPHQQAPPYSDGGLVDQGMATIGLGHGGSGQISHQQGTTRMYMGPMSPMSPTTQGGAASGGSAGNLLGSGLNIGMGQPMDAVQQVGAAAPSIPDHSHQYQMYGMGMGGMPMHYPHDPHHQTLRRE</sequence>
<keyword evidence="3" id="KW-0175">Coiled coil</keyword>
<feature type="region of interest" description="Disordered" evidence="4">
    <location>
        <begin position="632"/>
        <end position="738"/>
    </location>
</feature>
<gene>
    <name evidence="5" type="ORF">CBR_g42082</name>
</gene>
<evidence type="ECO:0000313" key="6">
    <source>
        <dbReference type="Proteomes" id="UP000265515"/>
    </source>
</evidence>
<dbReference type="PANTHER" id="PTHR46228:SF2">
    <property type="entry name" value="KELCH REPEAT PROTEIN (AFU_ORTHOLOGUE AFUA_4G14350)"/>
    <property type="match status" value="1"/>
</dbReference>